<dbReference type="Proteomes" id="UP000003781">
    <property type="component" value="Unassembled WGS sequence"/>
</dbReference>
<accession>A3IHZ9</accession>
<comment type="caution">
    <text evidence="1">The sequence shown here is derived from an EMBL/GenBank/DDBJ whole genome shotgun (WGS) entry which is preliminary data.</text>
</comment>
<dbReference type="EMBL" id="AAXW01000002">
    <property type="protein sequence ID" value="EAZ93431.1"/>
    <property type="molecule type" value="Genomic_DNA"/>
</dbReference>
<dbReference type="AlphaFoldDB" id="A3IHZ9"/>
<evidence type="ECO:0000313" key="1">
    <source>
        <dbReference type="EMBL" id="EAZ93431.1"/>
    </source>
</evidence>
<keyword evidence="2" id="KW-1185">Reference proteome</keyword>
<proteinExistence type="predicted"/>
<reference evidence="1 2" key="1">
    <citation type="submission" date="2007-03" db="EMBL/GenBank/DDBJ databases">
        <authorList>
            <person name="Stal L."/>
            <person name="Ferriera S."/>
            <person name="Johnson J."/>
            <person name="Kravitz S."/>
            <person name="Beeson K."/>
            <person name="Sutton G."/>
            <person name="Rogers Y.-H."/>
            <person name="Friedman R."/>
            <person name="Frazier M."/>
            <person name="Venter J.C."/>
        </authorList>
    </citation>
    <scope>NUCLEOTIDE SEQUENCE [LARGE SCALE GENOMIC DNA]</scope>
    <source>
        <strain evidence="1 2">CCY0110</strain>
    </source>
</reference>
<gene>
    <name evidence="1" type="ORF">CY0110_16587</name>
</gene>
<evidence type="ECO:0000313" key="2">
    <source>
        <dbReference type="Proteomes" id="UP000003781"/>
    </source>
</evidence>
<organism evidence="1 2">
    <name type="scientific">Crocosphaera chwakensis CCY0110</name>
    <dbReference type="NCBI Taxonomy" id="391612"/>
    <lineage>
        <taxon>Bacteria</taxon>
        <taxon>Bacillati</taxon>
        <taxon>Cyanobacteriota</taxon>
        <taxon>Cyanophyceae</taxon>
        <taxon>Oscillatoriophycideae</taxon>
        <taxon>Chroococcales</taxon>
        <taxon>Aphanothecaceae</taxon>
        <taxon>Crocosphaera</taxon>
        <taxon>Crocosphaera chwakensis</taxon>
    </lineage>
</organism>
<name>A3IHZ9_9CHRO</name>
<protein>
    <submittedName>
        <fullName evidence="1">Uncharacterized protein</fullName>
    </submittedName>
</protein>
<sequence length="48" mass="5694">MLPKINLISKKYRNGLTNYDKQLIKKTIYSVPQQALIFLVKNREKLET</sequence>